<organism evidence="2 3">
    <name type="scientific">Flavobacterium soyae</name>
    <dbReference type="NCBI Taxonomy" id="2903098"/>
    <lineage>
        <taxon>Bacteria</taxon>
        <taxon>Pseudomonadati</taxon>
        <taxon>Bacteroidota</taxon>
        <taxon>Flavobacteriia</taxon>
        <taxon>Flavobacteriales</taxon>
        <taxon>Flavobacteriaceae</taxon>
        <taxon>Flavobacterium</taxon>
    </lineage>
</organism>
<evidence type="ECO:0000256" key="1">
    <source>
        <dbReference type="SAM" id="Coils"/>
    </source>
</evidence>
<dbReference type="RefSeq" id="WP_406845488.1">
    <property type="nucleotide sequence ID" value="NZ_CP150845.1"/>
</dbReference>
<accession>A0ABZ2UJZ6</accession>
<dbReference type="EMBL" id="CP150845">
    <property type="protein sequence ID" value="WYZ21882.1"/>
    <property type="molecule type" value="Genomic_DNA"/>
</dbReference>
<evidence type="ECO:0000313" key="2">
    <source>
        <dbReference type="EMBL" id="WYZ21882.1"/>
    </source>
</evidence>
<sequence>MKKLFILTILFTFCQPKISAGSLSKLFQKSMYVTEYETSVTFPAGFVVGDYIEFLKVSPKSLAGGYYEISIAYTRGNIAAAATHVAAISHANPAIWREVGRSNNNPYVGTSINFTVDCNTEAANPRFRIRAINTFGVTTDNLTVYIKVTAVNLNNSFTALNNTGNDTTVSKFLPMTSDWDLYVGNVFSSNGASLAIKALQNGNIGIGTPNPDEKLTVKGKIHTQEVRVDMLGPLVPDYVFENDYNLKSLEEVENYIKENKHLPEIPSAQEIEKNGLMLAEMNLALLKKMEEMTLYIIKQNKKINELEKENKKLEDLENRLIKIETNSK</sequence>
<proteinExistence type="predicted"/>
<evidence type="ECO:0008006" key="4">
    <source>
        <dbReference type="Google" id="ProtNLM"/>
    </source>
</evidence>
<protein>
    <recommendedName>
        <fullName evidence="4">Peptidase S74 domain-containing protein</fullName>
    </recommendedName>
</protein>
<keyword evidence="1" id="KW-0175">Coiled coil</keyword>
<name>A0ABZ2UJZ6_9FLAO</name>
<feature type="coiled-coil region" evidence="1">
    <location>
        <begin position="289"/>
        <end position="326"/>
    </location>
</feature>
<gene>
    <name evidence="2" type="ORF">AABD74_10550</name>
</gene>
<reference evidence="2 3" key="1">
    <citation type="submission" date="2024-03" db="EMBL/GenBank/DDBJ databases">
        <title>Flavobacterium soyae.</title>
        <authorList>
            <person name="Zheng W."/>
        </authorList>
    </citation>
    <scope>NUCLEOTIDE SEQUENCE [LARGE SCALE GENOMIC DNA]</scope>
    <source>
        <strain evidence="2 3">55</strain>
    </source>
</reference>
<dbReference type="Proteomes" id="UP001623852">
    <property type="component" value="Chromosome"/>
</dbReference>
<evidence type="ECO:0000313" key="3">
    <source>
        <dbReference type="Proteomes" id="UP001623852"/>
    </source>
</evidence>
<keyword evidence="3" id="KW-1185">Reference proteome</keyword>